<comment type="caution">
    <text evidence="5">The sequence shown here is derived from an EMBL/GenBank/DDBJ whole genome shotgun (WGS) entry which is preliminary data.</text>
</comment>
<keyword evidence="2" id="KW-0547">Nucleotide-binding</keyword>
<dbReference type="PROSITE" id="PS50893">
    <property type="entry name" value="ABC_TRANSPORTER_2"/>
    <property type="match status" value="1"/>
</dbReference>
<dbReference type="SUPFAM" id="SSF52540">
    <property type="entry name" value="P-loop containing nucleoside triphosphate hydrolases"/>
    <property type="match status" value="1"/>
</dbReference>
<dbReference type="InterPro" id="IPR017871">
    <property type="entry name" value="ABC_transporter-like_CS"/>
</dbReference>
<sequence length="233" mass="25172">MIRLQIDQASLTFKGTRRLGPLDLDLELSGITAVLGPNGAGKSLFLSLCHGTLLPDRGAVRWQGQPARDSRAARGVMLQSPVVLRRSVAGNIEFALQSRGLPRQVRRERVEHALIAARLEDRAHAPAATLSGGELRRMSFARALVTAPRALVLDEPFAGLDPAASQVMEAMIIEAAAATPVLLSNHDLVQTRRIARQVLFFSKGQMLEHASTVAFFADPQSGVAQAFLQSQLL</sequence>
<protein>
    <submittedName>
        <fullName evidence="5">ABC transporter ATP-binding protein</fullName>
    </submittedName>
</protein>
<evidence type="ECO:0000256" key="1">
    <source>
        <dbReference type="ARBA" id="ARBA00022448"/>
    </source>
</evidence>
<dbReference type="Gene3D" id="3.40.50.300">
    <property type="entry name" value="P-loop containing nucleotide triphosphate hydrolases"/>
    <property type="match status" value="1"/>
</dbReference>
<dbReference type="PANTHER" id="PTHR42711:SF17">
    <property type="entry name" value="ABC TRANSPORTER ATP-BINDING PROTEIN"/>
    <property type="match status" value="1"/>
</dbReference>
<accession>A0A916QVA3</accession>
<organism evidence="5 6">
    <name type="scientific">Neptunicoccus cionae</name>
    <dbReference type="NCBI Taxonomy" id="2035344"/>
    <lineage>
        <taxon>Bacteria</taxon>
        <taxon>Pseudomonadati</taxon>
        <taxon>Pseudomonadota</taxon>
        <taxon>Alphaproteobacteria</taxon>
        <taxon>Rhodobacterales</taxon>
        <taxon>Paracoccaceae</taxon>
        <taxon>Neptunicoccus</taxon>
    </lineage>
</organism>
<keyword evidence="6" id="KW-1185">Reference proteome</keyword>
<name>A0A916QVA3_9RHOB</name>
<dbReference type="GO" id="GO:0005524">
    <property type="term" value="F:ATP binding"/>
    <property type="evidence" value="ECO:0007669"/>
    <property type="project" value="UniProtKB-KW"/>
</dbReference>
<evidence type="ECO:0000259" key="4">
    <source>
        <dbReference type="PROSITE" id="PS50893"/>
    </source>
</evidence>
<reference evidence="5" key="1">
    <citation type="journal article" date="2014" name="Int. J. Syst. Evol. Microbiol.">
        <title>Complete genome sequence of Corynebacterium casei LMG S-19264T (=DSM 44701T), isolated from a smear-ripened cheese.</title>
        <authorList>
            <consortium name="US DOE Joint Genome Institute (JGI-PGF)"/>
            <person name="Walter F."/>
            <person name="Albersmeier A."/>
            <person name="Kalinowski J."/>
            <person name="Ruckert C."/>
        </authorList>
    </citation>
    <scope>NUCLEOTIDE SEQUENCE</scope>
    <source>
        <strain evidence="5">CGMCC 1.15880</strain>
    </source>
</reference>
<dbReference type="SMART" id="SM00382">
    <property type="entry name" value="AAA"/>
    <property type="match status" value="1"/>
</dbReference>
<keyword evidence="3 5" id="KW-0067">ATP-binding</keyword>
<keyword evidence="1" id="KW-0813">Transport</keyword>
<dbReference type="EMBL" id="BMKA01000002">
    <property type="protein sequence ID" value="GGA13442.1"/>
    <property type="molecule type" value="Genomic_DNA"/>
</dbReference>
<reference evidence="5" key="2">
    <citation type="submission" date="2020-09" db="EMBL/GenBank/DDBJ databases">
        <authorList>
            <person name="Sun Q."/>
            <person name="Zhou Y."/>
        </authorList>
    </citation>
    <scope>NUCLEOTIDE SEQUENCE</scope>
    <source>
        <strain evidence="5">CGMCC 1.15880</strain>
    </source>
</reference>
<dbReference type="AlphaFoldDB" id="A0A916QVA3"/>
<dbReference type="InterPro" id="IPR003439">
    <property type="entry name" value="ABC_transporter-like_ATP-bd"/>
</dbReference>
<dbReference type="Proteomes" id="UP000628017">
    <property type="component" value="Unassembled WGS sequence"/>
</dbReference>
<dbReference type="PROSITE" id="PS00211">
    <property type="entry name" value="ABC_TRANSPORTER_1"/>
    <property type="match status" value="1"/>
</dbReference>
<evidence type="ECO:0000313" key="6">
    <source>
        <dbReference type="Proteomes" id="UP000628017"/>
    </source>
</evidence>
<dbReference type="InterPro" id="IPR027417">
    <property type="entry name" value="P-loop_NTPase"/>
</dbReference>
<dbReference type="PANTHER" id="PTHR42711">
    <property type="entry name" value="ABC TRANSPORTER ATP-BINDING PROTEIN"/>
    <property type="match status" value="1"/>
</dbReference>
<dbReference type="InterPro" id="IPR003593">
    <property type="entry name" value="AAA+_ATPase"/>
</dbReference>
<dbReference type="GO" id="GO:0016887">
    <property type="term" value="F:ATP hydrolysis activity"/>
    <property type="evidence" value="ECO:0007669"/>
    <property type="project" value="InterPro"/>
</dbReference>
<evidence type="ECO:0000256" key="2">
    <source>
        <dbReference type="ARBA" id="ARBA00022741"/>
    </source>
</evidence>
<proteinExistence type="predicted"/>
<dbReference type="RefSeq" id="WP_188671997.1">
    <property type="nucleotide sequence ID" value="NZ_BMKA01000002.1"/>
</dbReference>
<dbReference type="Pfam" id="PF00005">
    <property type="entry name" value="ABC_tran"/>
    <property type="match status" value="1"/>
</dbReference>
<gene>
    <name evidence="5" type="ORF">GCM10011498_11780</name>
</gene>
<feature type="domain" description="ABC transporter" evidence="4">
    <location>
        <begin position="4"/>
        <end position="228"/>
    </location>
</feature>
<evidence type="ECO:0000256" key="3">
    <source>
        <dbReference type="ARBA" id="ARBA00022840"/>
    </source>
</evidence>
<dbReference type="InterPro" id="IPR050763">
    <property type="entry name" value="ABC_transporter_ATP-binding"/>
</dbReference>
<evidence type="ECO:0000313" key="5">
    <source>
        <dbReference type="EMBL" id="GGA13442.1"/>
    </source>
</evidence>